<feature type="transmembrane region" description="Helical" evidence="7">
    <location>
        <begin position="104"/>
        <end position="126"/>
    </location>
</feature>
<dbReference type="SUPFAM" id="SSF161098">
    <property type="entry name" value="MetI-like"/>
    <property type="match status" value="1"/>
</dbReference>
<feature type="transmembrane region" description="Helical" evidence="7">
    <location>
        <begin position="12"/>
        <end position="37"/>
    </location>
</feature>
<evidence type="ECO:0000256" key="5">
    <source>
        <dbReference type="ARBA" id="ARBA00022989"/>
    </source>
</evidence>
<comment type="caution">
    <text evidence="9">The sequence shown here is derived from an EMBL/GenBank/DDBJ whole genome shotgun (WGS) entry which is preliminary data.</text>
</comment>
<evidence type="ECO:0000256" key="7">
    <source>
        <dbReference type="RuleBase" id="RU363032"/>
    </source>
</evidence>
<feature type="transmembrane region" description="Helical" evidence="7">
    <location>
        <begin position="216"/>
        <end position="234"/>
    </location>
</feature>
<dbReference type="Gene3D" id="1.10.3720.10">
    <property type="entry name" value="MetI-like"/>
    <property type="match status" value="1"/>
</dbReference>
<keyword evidence="2 7" id="KW-0813">Transport</keyword>
<keyword evidence="5 7" id="KW-1133">Transmembrane helix</keyword>
<comment type="similarity">
    <text evidence="7">Belongs to the binding-protein-dependent transport system permease family.</text>
</comment>
<protein>
    <submittedName>
        <fullName evidence="9">Sugar ABC transporter permease</fullName>
    </submittedName>
</protein>
<comment type="subcellular location">
    <subcellularLocation>
        <location evidence="1 7">Cell membrane</location>
        <topology evidence="1 7">Multi-pass membrane protein</topology>
    </subcellularLocation>
</comment>
<dbReference type="PROSITE" id="PS50928">
    <property type="entry name" value="ABC_TM1"/>
    <property type="match status" value="1"/>
</dbReference>
<dbReference type="PANTHER" id="PTHR43227">
    <property type="entry name" value="BLL4140 PROTEIN"/>
    <property type="match status" value="1"/>
</dbReference>
<keyword evidence="10" id="KW-1185">Reference proteome</keyword>
<evidence type="ECO:0000313" key="9">
    <source>
        <dbReference type="EMBL" id="MBR7825130.1"/>
    </source>
</evidence>
<dbReference type="InterPro" id="IPR000515">
    <property type="entry name" value="MetI-like"/>
</dbReference>
<proteinExistence type="inferred from homology"/>
<feature type="transmembrane region" description="Helical" evidence="7">
    <location>
        <begin position="66"/>
        <end position="92"/>
    </location>
</feature>
<evidence type="ECO:0000259" key="8">
    <source>
        <dbReference type="PROSITE" id="PS50928"/>
    </source>
</evidence>
<feature type="transmembrane region" description="Helical" evidence="7">
    <location>
        <begin position="268"/>
        <end position="288"/>
    </location>
</feature>
<evidence type="ECO:0000256" key="4">
    <source>
        <dbReference type="ARBA" id="ARBA00022692"/>
    </source>
</evidence>
<evidence type="ECO:0000256" key="1">
    <source>
        <dbReference type="ARBA" id="ARBA00004651"/>
    </source>
</evidence>
<gene>
    <name evidence="9" type="ORF">KDK95_02340</name>
</gene>
<keyword evidence="4 7" id="KW-0812">Transmembrane</keyword>
<name>A0A941E7Z1_9ACTN</name>
<dbReference type="CDD" id="cd06261">
    <property type="entry name" value="TM_PBP2"/>
    <property type="match status" value="1"/>
</dbReference>
<dbReference type="EMBL" id="JAGSOH010000003">
    <property type="protein sequence ID" value="MBR7825130.1"/>
    <property type="molecule type" value="Genomic_DNA"/>
</dbReference>
<reference evidence="9" key="1">
    <citation type="submission" date="2021-04" db="EMBL/GenBank/DDBJ databases">
        <title>Genome based classification of Actinospica acidithermotolerans sp. nov., an actinobacterium isolated from an Indonesian hot spring.</title>
        <authorList>
            <person name="Kusuma A.B."/>
            <person name="Putra K.E."/>
            <person name="Nafisah S."/>
            <person name="Loh J."/>
            <person name="Nouioui I."/>
            <person name="Goodfellow M."/>
        </authorList>
    </citation>
    <scope>NUCLEOTIDE SEQUENCE</scope>
    <source>
        <strain evidence="9">MGRD01-02</strain>
    </source>
</reference>
<keyword evidence="6 7" id="KW-0472">Membrane</keyword>
<keyword evidence="3" id="KW-1003">Cell membrane</keyword>
<feature type="transmembrane region" description="Helical" evidence="7">
    <location>
        <begin position="158"/>
        <end position="179"/>
    </location>
</feature>
<feature type="domain" description="ABC transmembrane type-1" evidence="8">
    <location>
        <begin position="70"/>
        <end position="284"/>
    </location>
</feature>
<dbReference type="GO" id="GO:0055085">
    <property type="term" value="P:transmembrane transport"/>
    <property type="evidence" value="ECO:0007669"/>
    <property type="project" value="InterPro"/>
</dbReference>
<evidence type="ECO:0000313" key="10">
    <source>
        <dbReference type="Proteomes" id="UP000676325"/>
    </source>
</evidence>
<accession>A0A941E7Z1</accession>
<dbReference type="InterPro" id="IPR050809">
    <property type="entry name" value="UgpAE/MalFG_permease"/>
</dbReference>
<dbReference type="PANTHER" id="PTHR43227:SF8">
    <property type="entry name" value="DIACETYLCHITOBIOSE UPTAKE SYSTEM PERMEASE PROTEIN DASB"/>
    <property type="match status" value="1"/>
</dbReference>
<dbReference type="Proteomes" id="UP000676325">
    <property type="component" value="Unassembled WGS sequence"/>
</dbReference>
<organism evidence="9 10">
    <name type="scientific">Actinospica acidithermotolerans</name>
    <dbReference type="NCBI Taxonomy" id="2828514"/>
    <lineage>
        <taxon>Bacteria</taxon>
        <taxon>Bacillati</taxon>
        <taxon>Actinomycetota</taxon>
        <taxon>Actinomycetes</taxon>
        <taxon>Catenulisporales</taxon>
        <taxon>Actinospicaceae</taxon>
        <taxon>Actinospica</taxon>
    </lineage>
</organism>
<dbReference type="GO" id="GO:0005886">
    <property type="term" value="C:plasma membrane"/>
    <property type="evidence" value="ECO:0007669"/>
    <property type="project" value="UniProtKB-SubCell"/>
</dbReference>
<dbReference type="Pfam" id="PF00528">
    <property type="entry name" value="BPD_transp_1"/>
    <property type="match status" value="1"/>
</dbReference>
<evidence type="ECO:0000256" key="6">
    <source>
        <dbReference type="ARBA" id="ARBA00023136"/>
    </source>
</evidence>
<sequence length="296" mass="31907">MAAKSTTKPGRLGFMLTVPSLLLVLALVILPLGYAVVISMTDFPLVGSYHYVGLANYRTIFHDSQFLHAILLTVVYTAIVTGPIFVVGYGLAMLTRSNRRGSTLLRTMFFLPYIVGLTFESFILYVELQPDSGGVNFLLRILGLTDGSTAWLVHTVPGMVAICVLVVWFSSGLTMVLLLGGMQGVPRELYESAALDGAGRWRTELRITLPLLRQPIALSLILSVIGSFLAFNQFEILTQGGPGTSTTPVVLWIYQVAFTQGLIGKATAGALLLVVAVAAISAGQFILLRDPEANAR</sequence>
<dbReference type="RefSeq" id="WP_212516289.1">
    <property type="nucleotide sequence ID" value="NZ_JAGSOH010000003.1"/>
</dbReference>
<dbReference type="InterPro" id="IPR035906">
    <property type="entry name" value="MetI-like_sf"/>
</dbReference>
<evidence type="ECO:0000256" key="2">
    <source>
        <dbReference type="ARBA" id="ARBA00022448"/>
    </source>
</evidence>
<dbReference type="AlphaFoldDB" id="A0A941E7Z1"/>
<evidence type="ECO:0000256" key="3">
    <source>
        <dbReference type="ARBA" id="ARBA00022475"/>
    </source>
</evidence>